<protein>
    <submittedName>
        <fullName evidence="2">Uncharacterized protein</fullName>
    </submittedName>
</protein>
<dbReference type="PATRIC" id="fig|1045004.4.peg.303"/>
<dbReference type="RefSeq" id="WP_007744689.1">
    <property type="nucleotide sequence ID" value="NZ_CM001398.1"/>
</dbReference>
<accession>G9WIX6</accession>
<dbReference type="AlphaFoldDB" id="G9WIX6"/>
<proteinExistence type="predicted"/>
<keyword evidence="3" id="KW-1185">Reference proteome</keyword>
<feature type="transmembrane region" description="Helical" evidence="1">
    <location>
        <begin position="139"/>
        <end position="163"/>
    </location>
</feature>
<evidence type="ECO:0000256" key="1">
    <source>
        <dbReference type="SAM" id="Phobius"/>
    </source>
</evidence>
<feature type="transmembrane region" description="Helical" evidence="1">
    <location>
        <begin position="204"/>
        <end position="225"/>
    </location>
</feature>
<keyword evidence="1" id="KW-0812">Transmembrane</keyword>
<evidence type="ECO:0000313" key="3">
    <source>
        <dbReference type="Proteomes" id="UP000004959"/>
    </source>
</evidence>
<organism evidence="2 3">
    <name type="scientific">Oenococcus kitaharae DSM 17330</name>
    <dbReference type="NCBI Taxonomy" id="1045004"/>
    <lineage>
        <taxon>Bacteria</taxon>
        <taxon>Bacillati</taxon>
        <taxon>Bacillota</taxon>
        <taxon>Bacilli</taxon>
        <taxon>Lactobacillales</taxon>
        <taxon>Lactobacillaceae</taxon>
        <taxon>Oenococcus</taxon>
    </lineage>
</organism>
<keyword evidence="1" id="KW-1133">Transmembrane helix</keyword>
<name>G9WIX6_9LACO</name>
<dbReference type="STRING" id="336988.NT96_04695"/>
<keyword evidence="1" id="KW-0472">Membrane</keyword>
<dbReference type="HOGENOM" id="CLU_1193888_0_0_9"/>
<comment type="caution">
    <text evidence="2">The sequence shown here is derived from an EMBL/GenBank/DDBJ whole genome shotgun (WGS) entry which is preliminary data.</text>
</comment>
<feature type="transmembrane region" description="Helical" evidence="1">
    <location>
        <begin position="75"/>
        <end position="101"/>
    </location>
</feature>
<sequence length="232" mass="26087">MASGQSFTKIAWLSTFMASSLVAAYIGHLLIAFTIGLFPVWILLGSGFALLNDFESGQAYNVASRVGVAKFLRGHYIGAGISSVILFAVPLLWNALLIYILRLFPFTRWDGQAQMFQSAPKIPKYDFLLWQFRHPAATFWLYLALFLLAAFLVGMLMISFSLILNRFYQVLTVTVLATVLLGSQIFNIGTLVQTFAPLVLVRDWANAWIDLLAILAIFSLAIYFWRKRGELE</sequence>
<evidence type="ECO:0000313" key="2">
    <source>
        <dbReference type="EMBL" id="EHN58425.1"/>
    </source>
</evidence>
<gene>
    <name evidence="2" type="ORF">OKIT_0301</name>
</gene>
<feature type="transmembrane region" description="Helical" evidence="1">
    <location>
        <begin position="170"/>
        <end position="192"/>
    </location>
</feature>
<dbReference type="EMBL" id="AFVZ01000001">
    <property type="protein sequence ID" value="EHN58425.1"/>
    <property type="molecule type" value="Genomic_DNA"/>
</dbReference>
<reference evidence="2 3" key="1">
    <citation type="journal article" date="2012" name="PLoS ONE">
        <title>Functional divergence in the genus oenococcus as predicted by genome sequencing of the newly-described species, Oenococcus kitaharae.</title>
        <authorList>
            <person name="Borneman A.R."/>
            <person name="McCarthy J.M."/>
            <person name="Chambers P.J."/>
            <person name="Bartowsky E.J."/>
        </authorList>
    </citation>
    <scope>NUCLEOTIDE SEQUENCE [LARGE SCALE GENOMIC DNA]</scope>
    <source>
        <strain evidence="3">DSM17330</strain>
    </source>
</reference>
<dbReference type="Proteomes" id="UP000004959">
    <property type="component" value="Chromosome"/>
</dbReference>